<evidence type="ECO:0000256" key="1">
    <source>
        <dbReference type="PROSITE-ProRule" id="PRU00339"/>
    </source>
</evidence>
<reference evidence="4 5" key="1">
    <citation type="submission" date="2020-12" db="EMBL/GenBank/DDBJ databases">
        <title>Geomonas sp. Red421, isolated from paddy soil.</title>
        <authorList>
            <person name="Xu Z."/>
            <person name="Zhang Z."/>
            <person name="Masuda Y."/>
            <person name="Itoh H."/>
            <person name="Senoo K."/>
        </authorList>
    </citation>
    <scope>NUCLEOTIDE SEQUENCE [LARGE SCALE GENOMIC DNA]</scope>
    <source>
        <strain evidence="4 5">Red421</strain>
    </source>
</reference>
<evidence type="ECO:0000259" key="3">
    <source>
        <dbReference type="Pfam" id="PF13485"/>
    </source>
</evidence>
<accession>A0ABS0YBH1</accession>
<dbReference type="SMART" id="SM00028">
    <property type="entry name" value="TPR"/>
    <property type="match status" value="3"/>
</dbReference>
<feature type="repeat" description="TPR" evidence="1">
    <location>
        <begin position="127"/>
        <end position="160"/>
    </location>
</feature>
<dbReference type="Pfam" id="PF13485">
    <property type="entry name" value="Peptidase_MA_2"/>
    <property type="match status" value="1"/>
</dbReference>
<dbReference type="RefSeq" id="WP_199387847.1">
    <property type="nucleotide sequence ID" value="NZ_JAEMHL010000002.1"/>
</dbReference>
<dbReference type="SUPFAM" id="SSF48452">
    <property type="entry name" value="TPR-like"/>
    <property type="match status" value="1"/>
</dbReference>
<name>A0ABS0YBH1_9BACT</name>
<dbReference type="EMBL" id="JAEMHL010000002">
    <property type="protein sequence ID" value="MBJ6749284.1"/>
    <property type="molecule type" value="Genomic_DNA"/>
</dbReference>
<dbReference type="Gene3D" id="1.25.40.10">
    <property type="entry name" value="Tetratricopeptide repeat domain"/>
    <property type="match status" value="1"/>
</dbReference>
<feature type="signal peptide" evidence="2">
    <location>
        <begin position="1"/>
        <end position="19"/>
    </location>
</feature>
<dbReference type="InterPro" id="IPR019734">
    <property type="entry name" value="TPR_rpt"/>
</dbReference>
<comment type="caution">
    <text evidence="4">The sequence shown here is derived from an EMBL/GenBank/DDBJ whole genome shotgun (WGS) entry which is preliminary data.</text>
</comment>
<dbReference type="Proteomes" id="UP000614714">
    <property type="component" value="Unassembled WGS sequence"/>
</dbReference>
<evidence type="ECO:0000313" key="4">
    <source>
        <dbReference type="EMBL" id="MBJ6749284.1"/>
    </source>
</evidence>
<keyword evidence="2" id="KW-0732">Signal</keyword>
<evidence type="ECO:0000256" key="2">
    <source>
        <dbReference type="SAM" id="SignalP"/>
    </source>
</evidence>
<feature type="domain" description="Peptidase MA-like" evidence="3">
    <location>
        <begin position="220"/>
        <end position="399"/>
    </location>
</feature>
<feature type="repeat" description="TPR" evidence="1">
    <location>
        <begin position="63"/>
        <end position="96"/>
    </location>
</feature>
<dbReference type="InterPro" id="IPR011990">
    <property type="entry name" value="TPR-like_helical_dom_sf"/>
</dbReference>
<protein>
    <recommendedName>
        <fullName evidence="3">Peptidase MA-like domain-containing protein</fullName>
    </recommendedName>
</protein>
<dbReference type="InterPro" id="IPR039568">
    <property type="entry name" value="Peptidase_MA-like_dom"/>
</dbReference>
<proteinExistence type="predicted"/>
<keyword evidence="1" id="KW-0802">TPR repeat</keyword>
<evidence type="ECO:0000313" key="5">
    <source>
        <dbReference type="Proteomes" id="UP000614714"/>
    </source>
</evidence>
<sequence>MLDRTLLLALLFCAGTALAADPVTYGTKAQQLISKGDFVQALEELKAATSRFPYDLELKHQLAFTYSELAKRDLQAGRYAQAGENFKQAHELIPDSKELALMRGIALYLNKDYSVARDELIQAGEGSESLVYQGKISYDTGDLPGALELWRRAKELDPANKVLATLIEKAERELPVESRMDKGYSSMFDLGFDAELPPGLSAEVLDALESAYNAVGADLGVFPTTRIPVLLYTRKDYSSVTAGPDWSGGLYDGKIRLPVGGITKLTPQLRAIIFHEFTHVLVAELTRGNVPTWFNEGLAEIEGRKEYVPRVPEVRGNHLIPMATLTKGFTGMAGTEAGLAYQQSYLMTRFMADRYGWYAVQQVLKYLGQGNNMDAAVAKALSDYSLDLNGVVREWRESLPGSGTGDAAQ</sequence>
<gene>
    <name evidence="4" type="ORF">JFN91_03570</name>
</gene>
<dbReference type="PROSITE" id="PS50005">
    <property type="entry name" value="TPR"/>
    <property type="match status" value="2"/>
</dbReference>
<keyword evidence="5" id="KW-1185">Reference proteome</keyword>
<organism evidence="4 5">
    <name type="scientific">Geomonas anaerohicana</name>
    <dbReference type="NCBI Taxonomy" id="2798583"/>
    <lineage>
        <taxon>Bacteria</taxon>
        <taxon>Pseudomonadati</taxon>
        <taxon>Thermodesulfobacteriota</taxon>
        <taxon>Desulfuromonadia</taxon>
        <taxon>Geobacterales</taxon>
        <taxon>Geobacteraceae</taxon>
        <taxon>Geomonas</taxon>
    </lineage>
</organism>
<feature type="chain" id="PRO_5047052312" description="Peptidase MA-like domain-containing protein" evidence="2">
    <location>
        <begin position="20"/>
        <end position="409"/>
    </location>
</feature>